<dbReference type="Pfam" id="PF00202">
    <property type="entry name" value="Aminotran_3"/>
    <property type="match status" value="1"/>
</dbReference>
<name>A0A1Z8JS12_PICKU</name>
<dbReference type="InterPro" id="IPR005814">
    <property type="entry name" value="Aminotrans_3"/>
</dbReference>
<dbReference type="AlphaFoldDB" id="A0A1Z8JS12"/>
<dbReference type="Proteomes" id="UP000195871">
    <property type="component" value="Unassembled WGS sequence"/>
</dbReference>
<evidence type="ECO:0000313" key="1">
    <source>
        <dbReference type="EMBL" id="OUT23383.1"/>
    </source>
</evidence>
<dbReference type="InterPro" id="IPR015424">
    <property type="entry name" value="PyrdxlP-dep_Trfase"/>
</dbReference>
<evidence type="ECO:0000313" key="2">
    <source>
        <dbReference type="Proteomes" id="UP000195871"/>
    </source>
</evidence>
<proteinExistence type="predicted"/>
<dbReference type="GO" id="GO:0008483">
    <property type="term" value="F:transaminase activity"/>
    <property type="evidence" value="ECO:0007669"/>
    <property type="project" value="InterPro"/>
</dbReference>
<protein>
    <submittedName>
        <fullName evidence="1">Uncharacterized protein</fullName>
    </submittedName>
</protein>
<dbReference type="VEuPathDB" id="FungiDB:C5L36_0A04960"/>
<dbReference type="EMBL" id="NHMM01000002">
    <property type="protein sequence ID" value="OUT23383.1"/>
    <property type="molecule type" value="Genomic_DNA"/>
</dbReference>
<comment type="caution">
    <text evidence="1">The sequence shown here is derived from an EMBL/GenBank/DDBJ whole genome shotgun (WGS) entry which is preliminary data.</text>
</comment>
<dbReference type="GO" id="GO:0030170">
    <property type="term" value="F:pyridoxal phosphate binding"/>
    <property type="evidence" value="ECO:0007669"/>
    <property type="project" value="InterPro"/>
</dbReference>
<organism evidence="1 2">
    <name type="scientific">Pichia kudriavzevii</name>
    <name type="common">Yeast</name>
    <name type="synonym">Issatchenkia orientalis</name>
    <dbReference type="NCBI Taxonomy" id="4909"/>
    <lineage>
        <taxon>Eukaryota</taxon>
        <taxon>Fungi</taxon>
        <taxon>Dikarya</taxon>
        <taxon>Ascomycota</taxon>
        <taxon>Saccharomycotina</taxon>
        <taxon>Pichiomycetes</taxon>
        <taxon>Pichiales</taxon>
        <taxon>Pichiaceae</taxon>
        <taxon>Pichia</taxon>
    </lineage>
</organism>
<gene>
    <name evidence="1" type="ORF">CAS74_001701</name>
</gene>
<dbReference type="InterPro" id="IPR015422">
    <property type="entry name" value="PyrdxlP-dep_Trfase_small"/>
</dbReference>
<dbReference type="Gene3D" id="3.90.1150.10">
    <property type="entry name" value="Aspartate Aminotransferase, domain 1"/>
    <property type="match status" value="1"/>
</dbReference>
<dbReference type="SUPFAM" id="SSF53383">
    <property type="entry name" value="PLP-dependent transferases"/>
    <property type="match status" value="1"/>
</dbReference>
<accession>A0A1Z8JS12</accession>
<reference evidence="1 2" key="1">
    <citation type="submission" date="2017-05" db="EMBL/GenBank/DDBJ databases">
        <title>The Genome Sequence of Candida krusei Ckrusei653.</title>
        <authorList>
            <person name="Cuomo C."/>
            <person name="Forche A."/>
            <person name="Young S."/>
            <person name="Abouelleil A."/>
            <person name="Cao P."/>
            <person name="Chapman S."/>
            <person name="Cusick C."/>
            <person name="Shea T."/>
            <person name="Nusbaum C."/>
            <person name="Birren B."/>
        </authorList>
    </citation>
    <scope>NUCLEOTIDE SEQUENCE [LARGE SCALE GENOMIC DNA]</scope>
    <source>
        <strain evidence="1 2">Ckrusei653</strain>
    </source>
</reference>
<sequence>MSEIQGLLDFDRDHIWHPYTSTINPLPCFLVESAKGARIKLATAVHGYNHPELNQAAINQLKDMSHIMFGGLTHRPAIKLVNSFWK</sequence>